<proteinExistence type="predicted"/>
<sequence length="99" mass="11676">YWTYTRTIGRGYTLDDPDTVAYTLTTLSSFVYIIYDIQILMDPKQYAENSVYYYGVNEPCTRCCRRCFQNDLDIRRNNIVPTDEKQSSTNNTKDSENRV</sequence>
<reference evidence="2" key="1">
    <citation type="submission" date="2021-02" db="EMBL/GenBank/DDBJ databases">
        <authorList>
            <person name="Nowell W R."/>
        </authorList>
    </citation>
    <scope>NUCLEOTIDE SEQUENCE</scope>
</reference>
<evidence type="ECO:0000256" key="1">
    <source>
        <dbReference type="SAM" id="MobiDB-lite"/>
    </source>
</evidence>
<protein>
    <submittedName>
        <fullName evidence="2">Uncharacterized protein</fullName>
    </submittedName>
</protein>
<feature type="region of interest" description="Disordered" evidence="1">
    <location>
        <begin position="79"/>
        <end position="99"/>
    </location>
</feature>
<accession>A0A820DUF6</accession>
<name>A0A820DUF6_9BILA</name>
<dbReference type="EMBL" id="CAJOBD010019825">
    <property type="protein sequence ID" value="CAF4237003.1"/>
    <property type="molecule type" value="Genomic_DNA"/>
</dbReference>
<organism evidence="2 3">
    <name type="scientific">Rotaria sordida</name>
    <dbReference type="NCBI Taxonomy" id="392033"/>
    <lineage>
        <taxon>Eukaryota</taxon>
        <taxon>Metazoa</taxon>
        <taxon>Spiralia</taxon>
        <taxon>Gnathifera</taxon>
        <taxon>Rotifera</taxon>
        <taxon>Eurotatoria</taxon>
        <taxon>Bdelloidea</taxon>
        <taxon>Philodinida</taxon>
        <taxon>Philodinidae</taxon>
        <taxon>Rotaria</taxon>
    </lineage>
</organism>
<comment type="caution">
    <text evidence="2">The sequence shown here is derived from an EMBL/GenBank/DDBJ whole genome shotgun (WGS) entry which is preliminary data.</text>
</comment>
<dbReference type="AlphaFoldDB" id="A0A820DUF6"/>
<evidence type="ECO:0000313" key="2">
    <source>
        <dbReference type="EMBL" id="CAF4237003.1"/>
    </source>
</evidence>
<gene>
    <name evidence="2" type="ORF">JBS370_LOCUS38140</name>
</gene>
<feature type="non-terminal residue" evidence="2">
    <location>
        <position position="1"/>
    </location>
</feature>
<dbReference type="Proteomes" id="UP000663836">
    <property type="component" value="Unassembled WGS sequence"/>
</dbReference>
<evidence type="ECO:0000313" key="3">
    <source>
        <dbReference type="Proteomes" id="UP000663836"/>
    </source>
</evidence>